<keyword evidence="2" id="KW-1185">Reference proteome</keyword>
<protein>
    <submittedName>
        <fullName evidence="1">Uncharacterized protein</fullName>
    </submittedName>
</protein>
<dbReference type="Proteomes" id="UP000249748">
    <property type="component" value="Unassembled WGS sequence"/>
</dbReference>
<accession>A0ACD1IJ07</accession>
<evidence type="ECO:0000313" key="1">
    <source>
        <dbReference type="EMBL" id="RAK90442.1"/>
    </source>
</evidence>
<sequence>MLKVLEDHRRILFAQVLHQWARITGPRLAYTDSYLYVLQKIVSKMTSLDIRNDFVEETPLHLLVTIYHSEEEFRSACDIFFAHDPPPDVNLGDRQGLTPLLIAADTNQVTQDPEQRLFYLIAKGADLGVRTREDKDVFCLLANNKTLSDQQSHDIIYRLLSHLADLEGCSIPQAYKKHYLPHEGAILTLNTAAMAGRVKTTSHLLDVGLDEAINNPINLRDPTTVLDSAISSAARSRHMHLDLLAAYSPGAPRARALAAQTVYDPRQGPPTRAAEAYTGLPEVLQLLRARGAKRAIELMPSTHSEVSPDHPDVWDITQMYWIGFAPGTQPNRERWGAVYQLSRLPSVGWRETVVDGLREMYQFDLWWPDLAMLEATINLVNKQDKALASGTVPMSPTVSSDTSTEVVDVELLRHMLRMLITARPNADDVQTTDEISDDSTPMTKWIRIREGRKYDRSPASSGEQIPEVELAWRDTGFRLGQKRVRQVN</sequence>
<evidence type="ECO:0000313" key="2">
    <source>
        <dbReference type="Proteomes" id="UP000249748"/>
    </source>
</evidence>
<reference evidence="1" key="1">
    <citation type="submission" date="2018-02" db="EMBL/GenBank/DDBJ databases">
        <title>The genomes of Aspergillus section Nigri reveals drivers in fungal speciation.</title>
        <authorList>
            <consortium name="DOE Joint Genome Institute"/>
            <person name="Vesth T.C."/>
            <person name="Nybo J."/>
            <person name="Theobald S."/>
            <person name="Brandl J."/>
            <person name="Frisvad J.C."/>
            <person name="Nielsen K.F."/>
            <person name="Lyhne E.K."/>
            <person name="Kogle M.E."/>
            <person name="Kuo A."/>
            <person name="Riley R."/>
            <person name="Clum A."/>
            <person name="Nolan M."/>
            <person name="Lipzen A."/>
            <person name="Salamov A."/>
            <person name="Henrissat B."/>
            <person name="Wiebenga A."/>
            <person name="De vries R.P."/>
            <person name="Grigoriev I.V."/>
            <person name="Mortensen U.H."/>
            <person name="Andersen M.R."/>
            <person name="Baker S.E."/>
        </authorList>
    </citation>
    <scope>NUCLEOTIDE SEQUENCE</scope>
    <source>
        <strain evidence="1">CBS 115574</strain>
    </source>
</reference>
<proteinExistence type="predicted"/>
<dbReference type="EMBL" id="KZ824544">
    <property type="protein sequence ID" value="RAK90442.1"/>
    <property type="molecule type" value="Genomic_DNA"/>
</dbReference>
<organism evidence="1 2">
    <name type="scientific">Aspergillus costaricaensis CBS 115574</name>
    <dbReference type="NCBI Taxonomy" id="1448317"/>
    <lineage>
        <taxon>Eukaryota</taxon>
        <taxon>Fungi</taxon>
        <taxon>Dikarya</taxon>
        <taxon>Ascomycota</taxon>
        <taxon>Pezizomycotina</taxon>
        <taxon>Eurotiomycetes</taxon>
        <taxon>Eurotiomycetidae</taxon>
        <taxon>Eurotiales</taxon>
        <taxon>Aspergillaceae</taxon>
        <taxon>Aspergillus</taxon>
        <taxon>Aspergillus subgen. Circumdati</taxon>
    </lineage>
</organism>
<name>A0ACD1IJ07_9EURO</name>
<gene>
    <name evidence="1" type="ORF">BO79DRAFT_5468</name>
</gene>